<evidence type="ECO:0000313" key="2">
    <source>
        <dbReference type="WBParaSite" id="Pan_g3743.t1"/>
    </source>
</evidence>
<proteinExistence type="predicted"/>
<evidence type="ECO:0000313" key="1">
    <source>
        <dbReference type="Proteomes" id="UP000492821"/>
    </source>
</evidence>
<sequence length="281" mass="32872">MPFPVTKLPYGHRCRLAELATPVERYLFQVAAGNFSICPPKLQLHRSFEFELNDTTTKQNTPMQPSLVYKDDDLVLCTGYMIFSDDDNSYYSTPNILNHTMLVPDSVEIYVSEIFETFRKAIPANVSLQNVIGTSINWVLPDVTDVFNVNFDDLFGMFPRLGSLSFEYPILNAWMTDIVKYQKQPLDRLRMYTYGDHFVDSYNWNFDNLKAFFMAQQNDFCFILEISFNEDEVNNWIYNSLVPKMGLKLWEDSDVPPFRYIELCLSKQDVDYRFYLPPVEA</sequence>
<name>A0A7E4VXY9_PANRE</name>
<dbReference type="AlphaFoldDB" id="A0A7E4VXY9"/>
<keyword evidence="1" id="KW-1185">Reference proteome</keyword>
<dbReference type="WBParaSite" id="Pan_g3743.t1">
    <property type="protein sequence ID" value="Pan_g3743.t1"/>
    <property type="gene ID" value="Pan_g3743"/>
</dbReference>
<protein>
    <submittedName>
        <fullName evidence="2">FBA_2 domain-containing protein</fullName>
    </submittedName>
</protein>
<accession>A0A7E4VXY9</accession>
<reference evidence="1" key="1">
    <citation type="journal article" date="2013" name="Genetics">
        <title>The draft genome and transcriptome of Panagrellus redivivus are shaped by the harsh demands of a free-living lifestyle.</title>
        <authorList>
            <person name="Srinivasan J."/>
            <person name="Dillman A.R."/>
            <person name="Macchietto M.G."/>
            <person name="Heikkinen L."/>
            <person name="Lakso M."/>
            <person name="Fracchia K.M."/>
            <person name="Antoshechkin I."/>
            <person name="Mortazavi A."/>
            <person name="Wong G."/>
            <person name="Sternberg P.W."/>
        </authorList>
    </citation>
    <scope>NUCLEOTIDE SEQUENCE [LARGE SCALE GENOMIC DNA]</scope>
    <source>
        <strain evidence="1">MT8872</strain>
    </source>
</reference>
<reference evidence="2" key="2">
    <citation type="submission" date="2020-10" db="UniProtKB">
        <authorList>
            <consortium name="WormBaseParasite"/>
        </authorList>
    </citation>
    <scope>IDENTIFICATION</scope>
</reference>
<dbReference type="Proteomes" id="UP000492821">
    <property type="component" value="Unassembled WGS sequence"/>
</dbReference>
<organism evidence="1 2">
    <name type="scientific">Panagrellus redivivus</name>
    <name type="common">Microworm</name>
    <dbReference type="NCBI Taxonomy" id="6233"/>
    <lineage>
        <taxon>Eukaryota</taxon>
        <taxon>Metazoa</taxon>
        <taxon>Ecdysozoa</taxon>
        <taxon>Nematoda</taxon>
        <taxon>Chromadorea</taxon>
        <taxon>Rhabditida</taxon>
        <taxon>Tylenchina</taxon>
        <taxon>Panagrolaimomorpha</taxon>
        <taxon>Panagrolaimoidea</taxon>
        <taxon>Panagrolaimidae</taxon>
        <taxon>Panagrellus</taxon>
    </lineage>
</organism>